<accession>A0A6G1I0W5</accession>
<dbReference type="GO" id="GO:0005634">
    <property type="term" value="C:nucleus"/>
    <property type="evidence" value="ECO:0007669"/>
    <property type="project" value="TreeGrafter"/>
</dbReference>
<dbReference type="AlphaFoldDB" id="A0A6G1I0W5"/>
<dbReference type="InterPro" id="IPR003959">
    <property type="entry name" value="ATPase_AAA_core"/>
</dbReference>
<name>A0A6G1I0W5_9PEZI</name>
<reference evidence="3" key="1">
    <citation type="journal article" date="2020" name="Stud. Mycol.">
        <title>101 Dothideomycetes genomes: a test case for predicting lifestyles and emergence of pathogens.</title>
        <authorList>
            <person name="Haridas S."/>
            <person name="Albert R."/>
            <person name="Binder M."/>
            <person name="Bloem J."/>
            <person name="Labutti K."/>
            <person name="Salamov A."/>
            <person name="Andreopoulos B."/>
            <person name="Baker S."/>
            <person name="Barry K."/>
            <person name="Bills G."/>
            <person name="Bluhm B."/>
            <person name="Cannon C."/>
            <person name="Castanera R."/>
            <person name="Culley D."/>
            <person name="Daum C."/>
            <person name="Ezra D."/>
            <person name="Gonzalez J."/>
            <person name="Henrissat B."/>
            <person name="Kuo A."/>
            <person name="Liang C."/>
            <person name="Lipzen A."/>
            <person name="Lutzoni F."/>
            <person name="Magnuson J."/>
            <person name="Mondo S."/>
            <person name="Nolan M."/>
            <person name="Ohm R."/>
            <person name="Pangilinan J."/>
            <person name="Park H.-J."/>
            <person name="Ramirez L."/>
            <person name="Alfaro M."/>
            <person name="Sun H."/>
            <person name="Tritt A."/>
            <person name="Yoshinaga Y."/>
            <person name="Zwiers L.-H."/>
            <person name="Turgeon B."/>
            <person name="Goodwin S."/>
            <person name="Spatafora J."/>
            <person name="Crous P."/>
            <person name="Grigoriev I."/>
        </authorList>
    </citation>
    <scope>NUCLEOTIDE SEQUENCE</scope>
    <source>
        <strain evidence="3">CBS 262.69</strain>
    </source>
</reference>
<feature type="compositionally biased region" description="Polar residues" evidence="1">
    <location>
        <begin position="1"/>
        <end position="18"/>
    </location>
</feature>
<dbReference type="SUPFAM" id="SSF52540">
    <property type="entry name" value="P-loop containing nucleoside triphosphate hydrolases"/>
    <property type="match status" value="1"/>
</dbReference>
<protein>
    <submittedName>
        <fullName evidence="3">P-loop containing nucleoside triphosphate hydrolase protein</fullName>
    </submittedName>
</protein>
<evidence type="ECO:0000259" key="2">
    <source>
        <dbReference type="SMART" id="SM00382"/>
    </source>
</evidence>
<dbReference type="Proteomes" id="UP000799640">
    <property type="component" value="Unassembled WGS sequence"/>
</dbReference>
<dbReference type="InterPro" id="IPR027417">
    <property type="entry name" value="P-loop_NTPase"/>
</dbReference>
<proteinExistence type="predicted"/>
<dbReference type="PANTHER" id="PTHR23389">
    <property type="entry name" value="CHROMOSOME TRANSMISSION FIDELITY FACTOR 18"/>
    <property type="match status" value="1"/>
</dbReference>
<feature type="domain" description="AAA+ ATPase" evidence="2">
    <location>
        <begin position="302"/>
        <end position="468"/>
    </location>
</feature>
<dbReference type="SMART" id="SM00382">
    <property type="entry name" value="AAA"/>
    <property type="match status" value="1"/>
</dbReference>
<evidence type="ECO:0000313" key="3">
    <source>
        <dbReference type="EMBL" id="KAF2401834.1"/>
    </source>
</evidence>
<evidence type="ECO:0000256" key="1">
    <source>
        <dbReference type="SAM" id="MobiDB-lite"/>
    </source>
</evidence>
<feature type="region of interest" description="Disordered" evidence="1">
    <location>
        <begin position="1"/>
        <end position="153"/>
    </location>
</feature>
<dbReference type="Gene3D" id="3.40.50.300">
    <property type="entry name" value="P-loop containing nucleotide triphosphate hydrolases"/>
    <property type="match status" value="1"/>
</dbReference>
<dbReference type="PANTHER" id="PTHR23389:SF3">
    <property type="entry name" value="CHROMOSOME TRANSMISSION FIDELITY PROTEIN 18 HOMOLOG"/>
    <property type="match status" value="1"/>
</dbReference>
<dbReference type="GO" id="GO:0016887">
    <property type="term" value="F:ATP hydrolysis activity"/>
    <property type="evidence" value="ECO:0007669"/>
    <property type="project" value="InterPro"/>
</dbReference>
<keyword evidence="3" id="KW-0378">Hydrolase</keyword>
<organism evidence="3 4">
    <name type="scientific">Trichodelitschia bisporula</name>
    <dbReference type="NCBI Taxonomy" id="703511"/>
    <lineage>
        <taxon>Eukaryota</taxon>
        <taxon>Fungi</taxon>
        <taxon>Dikarya</taxon>
        <taxon>Ascomycota</taxon>
        <taxon>Pezizomycotina</taxon>
        <taxon>Dothideomycetes</taxon>
        <taxon>Dothideomycetes incertae sedis</taxon>
        <taxon>Phaeotrichales</taxon>
        <taxon>Phaeotrichaceae</taxon>
        <taxon>Trichodelitschia</taxon>
    </lineage>
</organism>
<dbReference type="CDD" id="cd00009">
    <property type="entry name" value="AAA"/>
    <property type="match status" value="1"/>
</dbReference>
<dbReference type="Pfam" id="PF00004">
    <property type="entry name" value="AAA"/>
    <property type="match status" value="1"/>
</dbReference>
<keyword evidence="4" id="KW-1185">Reference proteome</keyword>
<dbReference type="GO" id="GO:0005524">
    <property type="term" value="F:ATP binding"/>
    <property type="evidence" value="ECO:0007669"/>
    <property type="project" value="InterPro"/>
</dbReference>
<evidence type="ECO:0000313" key="4">
    <source>
        <dbReference type="Proteomes" id="UP000799640"/>
    </source>
</evidence>
<dbReference type="OrthoDB" id="2195431at2759"/>
<dbReference type="GO" id="GO:0003677">
    <property type="term" value="F:DNA binding"/>
    <property type="evidence" value="ECO:0007669"/>
    <property type="project" value="TreeGrafter"/>
</dbReference>
<gene>
    <name evidence="3" type="ORF">EJ06DRAFT_520778</name>
</gene>
<feature type="compositionally biased region" description="Polar residues" evidence="1">
    <location>
        <begin position="64"/>
        <end position="75"/>
    </location>
</feature>
<dbReference type="InterPro" id="IPR003593">
    <property type="entry name" value="AAA+_ATPase"/>
</dbReference>
<dbReference type="EMBL" id="ML996692">
    <property type="protein sequence ID" value="KAF2401834.1"/>
    <property type="molecule type" value="Genomic_DNA"/>
</dbReference>
<sequence length="975" mass="105672">MPVPSSPLQFPATSSPSADTPRKRRKVGERSPLKKSTGNARIGAFLVDSDDEDELPHPIHKKPSTATLTLPSTFKSLGGSLFAATNGSKGTEAHDRLTPVSPNASALPSGLLSFEDIAGGSQNTQPPDVSKDVEPDLPSGPSAMTNAPPSKRPLMIRTCAGKSVYVGTRRTGPKITFEQLVASRSTAVDGKARRSYYGVDIHQLLEENAAEDKVNAAIAAVVEPEPLPTVEEPLPAGKKNRTPMWTEKYRARKFTDLVGDERTHRSVLRWLKTWDPIVFPGSSKPKPKSFKAGFEGNDDHQQKKILLLTGPPGLGKTTLAHVCARQAGYEVQEINASDERSRDVVRGRIRDMVATENVRGIDVKTTDGNVRKAGKPVCVIVDEVDGVVSGSGGGGEGGFIKALLDLVALDQKNSTLGPSASTTSKKKKRDKFRLLRPLILICNDVYHPSLRPLRQSSAAEIVHIRKPPLNMIVSRMHAIFEKEGIPSDTDGVRRLCEATWGVSSKKEGGVGAGANEGDIRSVMVVGEWVAMKLRASMRISTAKSLRLTRRWIEEHLLNDLAPGGGATRSLGHGGARDVMERVFKEGAGFSKALDARSSQPKIHGMEQTNGVIGVAEATKRNAMERLREMIETSGDTDRIMSDCFTSYPTQPIQDDTLLTKPTKAYDWLHFHDILSKNVHTGQEWELFPYLSTPILAFHALFATPATAHHRYAKDEPTDEAPPTSPFTGPGAAFAASEHQKAHAATLSALHAGLSTPLARTYRSPALLATELLPYIMRILAPDVKPVVVQSASAGYKGATAAVRRAAEKALVLRAVNCMVATGLRFEKSRVEQDAQGRGAGWVLRMEPAVDAVGGFDTLKGGGQASEGVRYAVRQVLEMEWRKEGAKKGEESRIARMRGDKGDAGEKEEVAVEKTGKAVRDFFGRLVVEEGASKGTEGRKRPGSSKGEDRIWVSFNEGYSNAVRKPITFEELMRGF</sequence>